<dbReference type="EMBL" id="OC918834">
    <property type="protein sequence ID" value="CAD7650191.1"/>
    <property type="molecule type" value="Genomic_DNA"/>
</dbReference>
<protein>
    <submittedName>
        <fullName evidence="2">Uncharacterized protein</fullName>
    </submittedName>
</protein>
<dbReference type="Proteomes" id="UP000728032">
    <property type="component" value="Unassembled WGS sequence"/>
</dbReference>
<evidence type="ECO:0000256" key="1">
    <source>
        <dbReference type="SAM" id="MobiDB-lite"/>
    </source>
</evidence>
<feature type="region of interest" description="Disordered" evidence="1">
    <location>
        <begin position="1"/>
        <end position="69"/>
    </location>
</feature>
<keyword evidence="3" id="KW-1185">Reference proteome</keyword>
<gene>
    <name evidence="2" type="ORF">ONB1V03_LOCUS7675</name>
</gene>
<dbReference type="AlphaFoldDB" id="A0A7R9LZF2"/>
<reference evidence="2" key="1">
    <citation type="submission" date="2020-11" db="EMBL/GenBank/DDBJ databases">
        <authorList>
            <person name="Tran Van P."/>
        </authorList>
    </citation>
    <scope>NUCLEOTIDE SEQUENCE</scope>
</reference>
<proteinExistence type="predicted"/>
<feature type="compositionally biased region" description="Pro residues" evidence="1">
    <location>
        <begin position="41"/>
        <end position="52"/>
    </location>
</feature>
<evidence type="ECO:0000313" key="2">
    <source>
        <dbReference type="EMBL" id="CAD7650191.1"/>
    </source>
</evidence>
<accession>A0A7R9LZF2</accession>
<organism evidence="2">
    <name type="scientific">Oppiella nova</name>
    <dbReference type="NCBI Taxonomy" id="334625"/>
    <lineage>
        <taxon>Eukaryota</taxon>
        <taxon>Metazoa</taxon>
        <taxon>Ecdysozoa</taxon>
        <taxon>Arthropoda</taxon>
        <taxon>Chelicerata</taxon>
        <taxon>Arachnida</taxon>
        <taxon>Acari</taxon>
        <taxon>Acariformes</taxon>
        <taxon>Sarcoptiformes</taxon>
        <taxon>Oribatida</taxon>
        <taxon>Brachypylina</taxon>
        <taxon>Oppioidea</taxon>
        <taxon>Oppiidae</taxon>
        <taxon>Oppiella</taxon>
    </lineage>
</organism>
<sequence>MELVELSASHNMSPNRPTPTHRELPVDVPESFVGVVKQTPRYPPPHPPPAPPQRTSSQAPQNEKIRKYSEEINNKKAEEEFLRSSLRGSKKLQQLEHNKTKELEPVINNAFEADDDDDPQLDTEDDNKVMSPDLNAVLERLINNLNGEVKDIINQSNLAKLIAIYTTIMQTQQKQKHCSLPPAVIPNASNTADLVQEVILLLQEEDHFLDEVCGIGSVWNDGWRRSNTAFKSGDITFYAIIERNNNIKKL</sequence>
<name>A0A7R9LZF2_9ACAR</name>
<dbReference type="OrthoDB" id="7398656at2759"/>
<dbReference type="EMBL" id="CAJPVJ010004009">
    <property type="protein sequence ID" value="CAG2168182.1"/>
    <property type="molecule type" value="Genomic_DNA"/>
</dbReference>
<evidence type="ECO:0000313" key="3">
    <source>
        <dbReference type="Proteomes" id="UP000728032"/>
    </source>
</evidence>